<proteinExistence type="predicted"/>
<sequence length="60" mass="6487">MIAPEGKVAGAVVKDNSMQGGLDVANCMTRAFERWKFPKPRAGQVTVTSPFELEPGHISE</sequence>
<comment type="caution">
    <text evidence="1">The sequence shown here is derived from an EMBL/GenBank/DDBJ whole genome shotgun (WGS) entry which is preliminary data.</text>
</comment>
<gene>
    <name evidence="1" type="ORF">DB30_04701</name>
</gene>
<dbReference type="EMBL" id="JMCC02000004">
    <property type="protein sequence ID" value="KIG19236.1"/>
    <property type="molecule type" value="Genomic_DNA"/>
</dbReference>
<dbReference type="InterPro" id="IPR049806">
    <property type="entry name" value="MasK-like_C"/>
</dbReference>
<dbReference type="Proteomes" id="UP000031599">
    <property type="component" value="Unassembled WGS sequence"/>
</dbReference>
<evidence type="ECO:0000313" key="1">
    <source>
        <dbReference type="EMBL" id="KIG19236.1"/>
    </source>
</evidence>
<evidence type="ECO:0000313" key="2">
    <source>
        <dbReference type="Proteomes" id="UP000031599"/>
    </source>
</evidence>
<dbReference type="NCBIfam" id="NF033768">
    <property type="entry name" value="myxo_SS_tail"/>
    <property type="match status" value="1"/>
</dbReference>
<dbReference type="AlphaFoldDB" id="A0A0C2D802"/>
<reference evidence="1 2" key="1">
    <citation type="submission" date="2014-12" db="EMBL/GenBank/DDBJ databases">
        <title>Genome assembly of Enhygromyxa salina DSM 15201.</title>
        <authorList>
            <person name="Sharma G."/>
            <person name="Subramanian S."/>
        </authorList>
    </citation>
    <scope>NUCLEOTIDE SEQUENCE [LARGE SCALE GENOMIC DNA]</scope>
    <source>
        <strain evidence="1 2">DSM 15201</strain>
    </source>
</reference>
<accession>A0A0C2D802</accession>
<name>A0A0C2D802_9BACT</name>
<organism evidence="1 2">
    <name type="scientific">Enhygromyxa salina</name>
    <dbReference type="NCBI Taxonomy" id="215803"/>
    <lineage>
        <taxon>Bacteria</taxon>
        <taxon>Pseudomonadati</taxon>
        <taxon>Myxococcota</taxon>
        <taxon>Polyangia</taxon>
        <taxon>Nannocystales</taxon>
        <taxon>Nannocystaceae</taxon>
        <taxon>Enhygromyxa</taxon>
    </lineage>
</organism>
<protein>
    <recommendedName>
        <fullName evidence="3">TonB C-terminal domain-containing protein</fullName>
    </recommendedName>
</protein>
<evidence type="ECO:0008006" key="3">
    <source>
        <dbReference type="Google" id="ProtNLM"/>
    </source>
</evidence>